<sequence>MNSTLTLADLTARSGLDVLDHLDKEVTIPIIDGMQAQGDLIVIPRALVADSVQTYPAQWQQKIPTAGLELLRSAAGGNPHVLVADEGNCEWCPWVRDAEGLALGILDTEVTAYLIHPEHGGTGIAPGRYVIRRQRENSRRTGFGARRSEFYLVAD</sequence>
<accession>A0A5A7SEP4</accession>
<protein>
    <submittedName>
        <fullName evidence="1">Uncharacterized protein</fullName>
    </submittedName>
</protein>
<name>A0A5A7SEP4_9NOCA</name>
<gene>
    <name evidence="1" type="ORF">FOY51_09500</name>
</gene>
<reference evidence="1 2" key="1">
    <citation type="submission" date="2019-07" db="EMBL/GenBank/DDBJ databases">
        <title>Rhodococcus cavernicolus sp. nov., isolated from a cave.</title>
        <authorList>
            <person name="Lee S.D."/>
        </authorList>
    </citation>
    <scope>NUCLEOTIDE SEQUENCE [LARGE SCALE GENOMIC DNA]</scope>
    <source>
        <strain evidence="1 2">C1-24</strain>
    </source>
</reference>
<dbReference type="Proteomes" id="UP000322244">
    <property type="component" value="Unassembled WGS sequence"/>
</dbReference>
<dbReference type="OrthoDB" id="3377664at2"/>
<dbReference type="AlphaFoldDB" id="A0A5A7SEP4"/>
<dbReference type="EMBL" id="VLNY01000003">
    <property type="protein sequence ID" value="KAA0023612.1"/>
    <property type="molecule type" value="Genomic_DNA"/>
</dbReference>
<evidence type="ECO:0000313" key="2">
    <source>
        <dbReference type="Proteomes" id="UP000322244"/>
    </source>
</evidence>
<keyword evidence="2" id="KW-1185">Reference proteome</keyword>
<dbReference type="RefSeq" id="WP_149429958.1">
    <property type="nucleotide sequence ID" value="NZ_VLNY01000003.1"/>
</dbReference>
<evidence type="ECO:0000313" key="1">
    <source>
        <dbReference type="EMBL" id="KAA0023612.1"/>
    </source>
</evidence>
<proteinExistence type="predicted"/>
<organism evidence="1 2">
    <name type="scientific">Antrihabitans cavernicola</name>
    <dbReference type="NCBI Taxonomy" id="2495913"/>
    <lineage>
        <taxon>Bacteria</taxon>
        <taxon>Bacillati</taxon>
        <taxon>Actinomycetota</taxon>
        <taxon>Actinomycetes</taxon>
        <taxon>Mycobacteriales</taxon>
        <taxon>Nocardiaceae</taxon>
        <taxon>Antrihabitans</taxon>
    </lineage>
</organism>
<comment type="caution">
    <text evidence="1">The sequence shown here is derived from an EMBL/GenBank/DDBJ whole genome shotgun (WGS) entry which is preliminary data.</text>
</comment>